<keyword evidence="1" id="KW-0812">Transmembrane</keyword>
<evidence type="ECO:0000313" key="3">
    <source>
        <dbReference type="Proteomes" id="UP000620596"/>
    </source>
</evidence>
<comment type="caution">
    <text evidence="2">The sequence shown here is derived from an EMBL/GenBank/DDBJ whole genome shotgun (WGS) entry which is preliminary data.</text>
</comment>
<feature type="transmembrane region" description="Helical" evidence="1">
    <location>
        <begin position="33"/>
        <end position="55"/>
    </location>
</feature>
<feature type="transmembrane region" description="Helical" evidence="1">
    <location>
        <begin position="186"/>
        <end position="206"/>
    </location>
</feature>
<evidence type="ECO:0000256" key="1">
    <source>
        <dbReference type="SAM" id="Phobius"/>
    </source>
</evidence>
<reference evidence="2" key="1">
    <citation type="journal article" date="2014" name="Int. J. Syst. Evol. Microbiol.">
        <title>Complete genome sequence of Corynebacterium casei LMG S-19264T (=DSM 44701T), isolated from a smear-ripened cheese.</title>
        <authorList>
            <consortium name="US DOE Joint Genome Institute (JGI-PGF)"/>
            <person name="Walter F."/>
            <person name="Albersmeier A."/>
            <person name="Kalinowski J."/>
            <person name="Ruckert C."/>
        </authorList>
    </citation>
    <scope>NUCLEOTIDE SEQUENCE</scope>
    <source>
        <strain evidence="2">CGMCC 1.15322</strain>
    </source>
</reference>
<accession>A0A916SEP2</accession>
<keyword evidence="1" id="KW-1133">Transmembrane helix</keyword>
<name>A0A916SEP2_9BURK</name>
<feature type="transmembrane region" description="Helical" evidence="1">
    <location>
        <begin position="6"/>
        <end position="26"/>
    </location>
</feature>
<feature type="transmembrane region" description="Helical" evidence="1">
    <location>
        <begin position="101"/>
        <end position="122"/>
    </location>
</feature>
<feature type="transmembrane region" description="Helical" evidence="1">
    <location>
        <begin position="162"/>
        <end position="180"/>
    </location>
</feature>
<feature type="transmembrane region" description="Helical" evidence="1">
    <location>
        <begin position="67"/>
        <end position="89"/>
    </location>
</feature>
<dbReference type="AlphaFoldDB" id="A0A916SEP2"/>
<keyword evidence="1" id="KW-0472">Membrane</keyword>
<dbReference type="InterPro" id="IPR046737">
    <property type="entry name" value="DUF6629"/>
</dbReference>
<dbReference type="EMBL" id="BMIG01000005">
    <property type="protein sequence ID" value="GGA96513.1"/>
    <property type="molecule type" value="Genomic_DNA"/>
</dbReference>
<protein>
    <submittedName>
        <fullName evidence="2">Uncharacterized protein</fullName>
    </submittedName>
</protein>
<reference evidence="2" key="2">
    <citation type="submission" date="2020-09" db="EMBL/GenBank/DDBJ databases">
        <authorList>
            <person name="Sun Q."/>
            <person name="Zhou Y."/>
        </authorList>
    </citation>
    <scope>NUCLEOTIDE SEQUENCE</scope>
    <source>
        <strain evidence="2">CGMCC 1.15322</strain>
    </source>
</reference>
<dbReference type="Pfam" id="PF20334">
    <property type="entry name" value="DUF6629"/>
    <property type="match status" value="1"/>
</dbReference>
<evidence type="ECO:0000313" key="2">
    <source>
        <dbReference type="EMBL" id="GGA96513.1"/>
    </source>
</evidence>
<keyword evidence="3" id="KW-1185">Reference proteome</keyword>
<gene>
    <name evidence="2" type="ORF">GCM10011496_16960</name>
</gene>
<dbReference type="Proteomes" id="UP000620596">
    <property type="component" value="Unassembled WGS sequence"/>
</dbReference>
<feature type="transmembrane region" description="Helical" evidence="1">
    <location>
        <begin position="134"/>
        <end position="150"/>
    </location>
</feature>
<proteinExistence type="predicted"/>
<sequence length="216" mass="23994">MCFSATASFSAGVVLLGLGTLTLKAVRHPRELLLASIPLLFGIQQVVEGVIWLTFRYEAPFLNAVMTHLYSFFSHVLWPVYVPVAVLLIEPPGWRRKAVALFAAGGFVVGVYLMYALVALPIVSRPTGQHIEYVAPHFFAATVMSLYLLSTTVSPVFSTYRTVKVFGVLALLSFGAVYYFYAAWFISVWCFFAAILSGVIYFHLALHLSDRIEVQI</sequence>
<organism evidence="2 3">
    <name type="scientific">Polaromonas eurypsychrophila</name>
    <dbReference type="NCBI Taxonomy" id="1614635"/>
    <lineage>
        <taxon>Bacteria</taxon>
        <taxon>Pseudomonadati</taxon>
        <taxon>Pseudomonadota</taxon>
        <taxon>Betaproteobacteria</taxon>
        <taxon>Burkholderiales</taxon>
        <taxon>Comamonadaceae</taxon>
        <taxon>Polaromonas</taxon>
    </lineage>
</organism>
<dbReference type="RefSeq" id="WP_188707934.1">
    <property type="nucleotide sequence ID" value="NZ_BMIG01000005.1"/>
</dbReference>